<gene>
    <name evidence="2" type="ORF">BDW47DRAFT_25540</name>
</gene>
<dbReference type="SUPFAM" id="SSF50475">
    <property type="entry name" value="FMN-binding split barrel"/>
    <property type="match status" value="1"/>
</dbReference>
<dbReference type="AlphaFoldDB" id="A0A2I2FNH6"/>
<protein>
    <recommendedName>
        <fullName evidence="1">Pyridoxamine 5'-phosphate oxidase Alr4036 family FMN-binding domain-containing protein</fullName>
    </recommendedName>
</protein>
<dbReference type="STRING" id="41067.A0A2I2FNH6"/>
<evidence type="ECO:0000259" key="1">
    <source>
        <dbReference type="Pfam" id="PF12766"/>
    </source>
</evidence>
<dbReference type="InterPro" id="IPR012349">
    <property type="entry name" value="Split_barrel_FMN-bd"/>
</dbReference>
<dbReference type="Gene3D" id="2.30.110.10">
    <property type="entry name" value="Electron Transport, Fmn-binding Protein, Chain A"/>
    <property type="match status" value="1"/>
</dbReference>
<dbReference type="PANTHER" id="PTHR28243:SF1">
    <property type="entry name" value="PYRIDOXAMINE 5'-PHOSPHATE OXIDASE ALR4036 FAMILY FMN-BINDING DOMAIN-CONTAINING PROTEIN"/>
    <property type="match status" value="1"/>
</dbReference>
<dbReference type="EMBL" id="KZ559118">
    <property type="protein sequence ID" value="PLB42181.1"/>
    <property type="molecule type" value="Genomic_DNA"/>
</dbReference>
<name>A0A2I2FNH6_ASPCN</name>
<dbReference type="PANTHER" id="PTHR28243">
    <property type="entry name" value="AGL049CP"/>
    <property type="match status" value="1"/>
</dbReference>
<dbReference type="Pfam" id="PF12766">
    <property type="entry name" value="Pyridox_oxase_2"/>
    <property type="match status" value="1"/>
</dbReference>
<dbReference type="RefSeq" id="XP_024676193.1">
    <property type="nucleotide sequence ID" value="XM_024818581.1"/>
</dbReference>
<dbReference type="OrthoDB" id="5394411at2759"/>
<dbReference type="InterPro" id="IPR024624">
    <property type="entry name" value="Pyridox_Oxase_Alr4036_FMN-bd"/>
</dbReference>
<evidence type="ECO:0000313" key="2">
    <source>
        <dbReference type="EMBL" id="PLB42181.1"/>
    </source>
</evidence>
<feature type="domain" description="Pyridoxamine 5'-phosphate oxidase Alr4036 family FMN-binding" evidence="1">
    <location>
        <begin position="11"/>
        <end position="129"/>
    </location>
</feature>
<keyword evidence="3" id="KW-1185">Reference proteome</keyword>
<dbReference type="Proteomes" id="UP000234585">
    <property type="component" value="Unassembled WGS sequence"/>
</dbReference>
<organism evidence="2 3">
    <name type="scientific">Aspergillus candidus</name>
    <dbReference type="NCBI Taxonomy" id="41067"/>
    <lineage>
        <taxon>Eukaryota</taxon>
        <taxon>Fungi</taxon>
        <taxon>Dikarya</taxon>
        <taxon>Ascomycota</taxon>
        <taxon>Pezizomycotina</taxon>
        <taxon>Eurotiomycetes</taxon>
        <taxon>Eurotiomycetidae</taxon>
        <taxon>Eurotiales</taxon>
        <taxon>Aspergillaceae</taxon>
        <taxon>Aspergillus</taxon>
        <taxon>Aspergillus subgen. Circumdati</taxon>
    </lineage>
</organism>
<dbReference type="GO" id="GO:0010181">
    <property type="term" value="F:FMN binding"/>
    <property type="evidence" value="ECO:0007669"/>
    <property type="project" value="InterPro"/>
</dbReference>
<reference evidence="2 3" key="1">
    <citation type="submission" date="2017-12" db="EMBL/GenBank/DDBJ databases">
        <authorList>
            <consortium name="DOE Joint Genome Institute"/>
            <person name="Haridas S."/>
            <person name="Kjaerbolling I."/>
            <person name="Vesth T.C."/>
            <person name="Frisvad J.C."/>
            <person name="Nybo J.L."/>
            <person name="Theobald S."/>
            <person name="Kuo A."/>
            <person name="Bowyer P."/>
            <person name="Matsuda Y."/>
            <person name="Mondo S."/>
            <person name="Lyhne E.K."/>
            <person name="Kogle M.E."/>
            <person name="Clum A."/>
            <person name="Lipzen A."/>
            <person name="Salamov A."/>
            <person name="Ngan C.Y."/>
            <person name="Daum C."/>
            <person name="Chiniquy J."/>
            <person name="Barry K."/>
            <person name="LaButti K."/>
            <person name="Simmons B.A."/>
            <person name="Magnuson J.K."/>
            <person name="Mortensen U.H."/>
            <person name="Larsen T.O."/>
            <person name="Grigoriev I.V."/>
            <person name="Baker S.E."/>
            <person name="Andersen M.R."/>
            <person name="Nordberg H.P."/>
            <person name="Cantor M.N."/>
            <person name="Hua S.X."/>
        </authorList>
    </citation>
    <scope>NUCLEOTIDE SEQUENCE [LARGE SCALE GENOMIC DNA]</scope>
    <source>
        <strain evidence="2 3">CBS 102.13</strain>
    </source>
</reference>
<accession>A0A2I2FNH6</accession>
<proteinExistence type="predicted"/>
<sequence length="259" mass="28781">MSSTSKPTTAAPWRTPLESNLTAHSTTSFTLSTATLDPKTHLPTPRSRTCELRGFFPTPPLHPSALQALRAQNVPLNPALYEGDLLSLTTDARMEKTAQLRESGGAVEAVFWVKGAMVQWRVRGCAFAIGGGGEEEGVARERIMGRLRRVTETTGDDKDWDWERLVTAYFANMSPVMRGTFTAPPPGQPRSQVPANPNYKMGEPLEDLRDPVARANFRVVVILPDEVERLDLSDNANVTRRQWTLGPENGEWVEEELWP</sequence>
<dbReference type="GeneID" id="36525741"/>
<evidence type="ECO:0000313" key="3">
    <source>
        <dbReference type="Proteomes" id="UP000234585"/>
    </source>
</evidence>